<sequence>MKVTIPTLAAIATTAALISAPVMATQPVTPMNTIIVAANQADAPDVKGGKAPKAELPARSEWMTLKQAYAALEKAGYQDKDIRSISSSRYGYIARVVDKDEKRIRLLVHPTDGTVTIQERRKDDRRKHRHHKNNTDNT</sequence>
<dbReference type="RefSeq" id="WP_300646937.1">
    <property type="nucleotide sequence ID" value="NZ_BAABKD010000009.1"/>
</dbReference>
<comment type="caution">
    <text evidence="3">The sequence shown here is derived from an EMBL/GenBank/DDBJ whole genome shotgun (WGS) entry which is preliminary data.</text>
</comment>
<dbReference type="EMBL" id="BAABKD010000009">
    <property type="protein sequence ID" value="GAA5089799.1"/>
    <property type="molecule type" value="Genomic_DNA"/>
</dbReference>
<reference evidence="4" key="1">
    <citation type="journal article" date="2019" name="Int. J. Syst. Evol. Microbiol.">
        <title>The Global Catalogue of Microorganisms (GCM) 10K type strain sequencing project: providing services to taxonomists for standard genome sequencing and annotation.</title>
        <authorList>
            <consortium name="The Broad Institute Genomics Platform"/>
            <consortium name="The Broad Institute Genome Sequencing Center for Infectious Disease"/>
            <person name="Wu L."/>
            <person name="Ma J."/>
        </authorList>
    </citation>
    <scope>NUCLEOTIDE SEQUENCE [LARGE SCALE GENOMIC DNA]</scope>
    <source>
        <strain evidence="4">JCM 18423</strain>
    </source>
</reference>
<organism evidence="3 4">
    <name type="scientific">Paenalcaligenes hermetiae</name>
    <dbReference type="NCBI Taxonomy" id="1157987"/>
    <lineage>
        <taxon>Bacteria</taxon>
        <taxon>Pseudomonadati</taxon>
        <taxon>Pseudomonadota</taxon>
        <taxon>Betaproteobacteria</taxon>
        <taxon>Burkholderiales</taxon>
        <taxon>Alcaligenaceae</taxon>
        <taxon>Paenalcaligenes</taxon>
    </lineage>
</organism>
<proteinExistence type="predicted"/>
<name>A0ABP9M5N0_9BURK</name>
<feature type="region of interest" description="Disordered" evidence="1">
    <location>
        <begin position="118"/>
        <end position="138"/>
    </location>
</feature>
<evidence type="ECO:0000313" key="4">
    <source>
        <dbReference type="Proteomes" id="UP001500227"/>
    </source>
</evidence>
<dbReference type="Proteomes" id="UP001500227">
    <property type="component" value="Unassembled WGS sequence"/>
</dbReference>
<feature type="compositionally biased region" description="Basic residues" evidence="1">
    <location>
        <begin position="123"/>
        <end position="132"/>
    </location>
</feature>
<keyword evidence="4" id="KW-1185">Reference proteome</keyword>
<keyword evidence="2" id="KW-0732">Signal</keyword>
<feature type="signal peptide" evidence="2">
    <location>
        <begin position="1"/>
        <end position="24"/>
    </location>
</feature>
<accession>A0ABP9M5N0</accession>
<protein>
    <recommendedName>
        <fullName evidence="5">PepSY domain-containing protein</fullName>
    </recommendedName>
</protein>
<evidence type="ECO:0000313" key="3">
    <source>
        <dbReference type="EMBL" id="GAA5089799.1"/>
    </source>
</evidence>
<evidence type="ECO:0000256" key="2">
    <source>
        <dbReference type="SAM" id="SignalP"/>
    </source>
</evidence>
<evidence type="ECO:0000256" key="1">
    <source>
        <dbReference type="SAM" id="MobiDB-lite"/>
    </source>
</evidence>
<feature type="chain" id="PRO_5047162673" description="PepSY domain-containing protein" evidence="2">
    <location>
        <begin position="25"/>
        <end position="138"/>
    </location>
</feature>
<gene>
    <name evidence="3" type="ORF">GCM10023337_13230</name>
</gene>
<evidence type="ECO:0008006" key="5">
    <source>
        <dbReference type="Google" id="ProtNLM"/>
    </source>
</evidence>